<evidence type="ECO:0000256" key="1">
    <source>
        <dbReference type="SAM" id="MobiDB-lite"/>
    </source>
</evidence>
<evidence type="ECO:0000259" key="2">
    <source>
        <dbReference type="SMART" id="SM00860"/>
    </source>
</evidence>
<protein>
    <recommendedName>
        <fullName evidence="2">Knr4/Smi1-like domain-containing protein</fullName>
    </recommendedName>
</protein>
<dbReference type="AlphaFoldDB" id="A0A017TDL0"/>
<comment type="caution">
    <text evidence="3">The sequence shown here is derived from an EMBL/GenBank/DDBJ whole genome shotgun (WGS) entry which is preliminary data.</text>
</comment>
<dbReference type="Proteomes" id="UP000019678">
    <property type="component" value="Unassembled WGS sequence"/>
</dbReference>
<keyword evidence="4" id="KW-1185">Reference proteome</keyword>
<feature type="region of interest" description="Disordered" evidence="1">
    <location>
        <begin position="211"/>
        <end position="262"/>
    </location>
</feature>
<evidence type="ECO:0000313" key="4">
    <source>
        <dbReference type="Proteomes" id="UP000019678"/>
    </source>
</evidence>
<dbReference type="STRING" id="1192034.CAP_0087"/>
<evidence type="ECO:0000313" key="3">
    <source>
        <dbReference type="EMBL" id="EYF07334.1"/>
    </source>
</evidence>
<dbReference type="Pfam" id="PF09346">
    <property type="entry name" value="SMI1_KNR4"/>
    <property type="match status" value="1"/>
</dbReference>
<dbReference type="Gene3D" id="3.40.1580.10">
    <property type="entry name" value="SMI1/KNR4-like"/>
    <property type="match status" value="1"/>
</dbReference>
<sequence>MEWLDAIRSIRALKLALARRDPRRGLPVAPPGGASEEAIASAERRMGMRLPPSYRALLAMHDGWPQIFGATGLLGVLPLTRGAYLGVAQMMIEENEGAARPESAQGAGGVASPREMAVEGGRGQGEGDGARSRGRMRAAGLVPFGIDAEAETLFAWDPESVRADGEMEVVVWMSGLGMRLGSFPELLELLVDMLAAELEVNVDEGDAAALSVTPVPPSSHVRQVGGAASGLARSPSRVGQGAPPPLSLRPAPRPAARTAFLG</sequence>
<dbReference type="InterPro" id="IPR018958">
    <property type="entry name" value="Knr4/Smi1-like_dom"/>
</dbReference>
<accession>A0A017TDL0</accession>
<gene>
    <name evidence="3" type="ORF">CAP_0087</name>
</gene>
<dbReference type="EMBL" id="ASRX01000010">
    <property type="protein sequence ID" value="EYF07334.1"/>
    <property type="molecule type" value="Genomic_DNA"/>
</dbReference>
<dbReference type="SMART" id="SM00860">
    <property type="entry name" value="SMI1_KNR4"/>
    <property type="match status" value="1"/>
</dbReference>
<dbReference type="RefSeq" id="WP_052374370.1">
    <property type="nucleotide sequence ID" value="NZ_ASRX01000010.1"/>
</dbReference>
<proteinExistence type="predicted"/>
<feature type="region of interest" description="Disordered" evidence="1">
    <location>
        <begin position="98"/>
        <end position="134"/>
    </location>
</feature>
<reference evidence="3 4" key="1">
    <citation type="submission" date="2013-05" db="EMBL/GenBank/DDBJ databases">
        <title>Genome assembly of Chondromyces apiculatus DSM 436.</title>
        <authorList>
            <person name="Sharma G."/>
            <person name="Khatri I."/>
            <person name="Kaur C."/>
            <person name="Mayilraj S."/>
            <person name="Subramanian S."/>
        </authorList>
    </citation>
    <scope>NUCLEOTIDE SEQUENCE [LARGE SCALE GENOMIC DNA]</scope>
    <source>
        <strain evidence="3 4">DSM 436</strain>
    </source>
</reference>
<feature type="domain" description="Knr4/Smi1-like" evidence="2">
    <location>
        <begin position="33"/>
        <end position="189"/>
    </location>
</feature>
<dbReference type="SUPFAM" id="SSF160631">
    <property type="entry name" value="SMI1/KNR4-like"/>
    <property type="match status" value="1"/>
</dbReference>
<name>A0A017TDL0_9BACT</name>
<organism evidence="3 4">
    <name type="scientific">Chondromyces apiculatus DSM 436</name>
    <dbReference type="NCBI Taxonomy" id="1192034"/>
    <lineage>
        <taxon>Bacteria</taxon>
        <taxon>Pseudomonadati</taxon>
        <taxon>Myxococcota</taxon>
        <taxon>Polyangia</taxon>
        <taxon>Polyangiales</taxon>
        <taxon>Polyangiaceae</taxon>
        <taxon>Chondromyces</taxon>
    </lineage>
</organism>
<dbReference type="InterPro" id="IPR037883">
    <property type="entry name" value="Knr4/Smi1-like_sf"/>
</dbReference>
<feature type="compositionally biased region" description="Pro residues" evidence="1">
    <location>
        <begin position="242"/>
        <end position="253"/>
    </location>
</feature>
<dbReference type="OrthoDB" id="5505536at2"/>